<dbReference type="GO" id="GO:0005829">
    <property type="term" value="C:cytosol"/>
    <property type="evidence" value="ECO:0007669"/>
    <property type="project" value="TreeGrafter"/>
</dbReference>
<dbReference type="PROSITE" id="PS51462">
    <property type="entry name" value="NUDIX"/>
    <property type="match status" value="1"/>
</dbReference>
<evidence type="ECO:0000259" key="9">
    <source>
        <dbReference type="PROSITE" id="PS51462"/>
    </source>
</evidence>
<evidence type="ECO:0000256" key="7">
    <source>
        <dbReference type="ARBA" id="ARBA00032272"/>
    </source>
</evidence>
<dbReference type="Gene3D" id="3.90.79.10">
    <property type="entry name" value="Nucleoside Triphosphate Pyrophosphohydrolase"/>
    <property type="match status" value="1"/>
</dbReference>
<dbReference type="InterPro" id="IPR020084">
    <property type="entry name" value="NUDIX_hydrolase_CS"/>
</dbReference>
<keyword evidence="11" id="KW-1185">Reference proteome</keyword>
<evidence type="ECO:0000256" key="4">
    <source>
        <dbReference type="ARBA" id="ARBA00016377"/>
    </source>
</evidence>
<dbReference type="PANTHER" id="PTHR11839:SF18">
    <property type="entry name" value="NUDIX HYDROLASE DOMAIN-CONTAINING PROTEIN"/>
    <property type="match status" value="1"/>
</dbReference>
<dbReference type="GO" id="GO:0019693">
    <property type="term" value="P:ribose phosphate metabolic process"/>
    <property type="evidence" value="ECO:0007669"/>
    <property type="project" value="TreeGrafter"/>
</dbReference>
<dbReference type="SUPFAM" id="SSF55811">
    <property type="entry name" value="Nudix"/>
    <property type="match status" value="1"/>
</dbReference>
<dbReference type="AlphaFoldDB" id="A0A841H546"/>
<dbReference type="InterPro" id="IPR000086">
    <property type="entry name" value="NUDIX_hydrolase_dom"/>
</dbReference>
<feature type="domain" description="Nudix hydrolase" evidence="9">
    <location>
        <begin position="48"/>
        <end position="177"/>
    </location>
</feature>
<evidence type="ECO:0000256" key="8">
    <source>
        <dbReference type="RuleBase" id="RU003476"/>
    </source>
</evidence>
<dbReference type="PROSITE" id="PS00893">
    <property type="entry name" value="NUDIX_BOX"/>
    <property type="match status" value="1"/>
</dbReference>
<dbReference type="PRINTS" id="PR00502">
    <property type="entry name" value="NUDIXFAMILY"/>
</dbReference>
<comment type="caution">
    <text evidence="10">The sequence shown here is derived from an EMBL/GenBank/DDBJ whole genome shotgun (WGS) entry which is preliminary data.</text>
</comment>
<evidence type="ECO:0000256" key="5">
    <source>
        <dbReference type="ARBA" id="ARBA00022801"/>
    </source>
</evidence>
<organism evidence="10 11">
    <name type="scientific">Longimicrobium terrae</name>
    <dbReference type="NCBI Taxonomy" id="1639882"/>
    <lineage>
        <taxon>Bacteria</taxon>
        <taxon>Pseudomonadati</taxon>
        <taxon>Gemmatimonadota</taxon>
        <taxon>Longimicrobiia</taxon>
        <taxon>Longimicrobiales</taxon>
        <taxon>Longimicrobiaceae</taxon>
        <taxon>Longimicrobium</taxon>
    </lineage>
</organism>
<keyword evidence="5 8" id="KW-0378">Hydrolase</keyword>
<dbReference type="InterPro" id="IPR015797">
    <property type="entry name" value="NUDIX_hydrolase-like_dom_sf"/>
</dbReference>
<dbReference type="Pfam" id="PF00293">
    <property type="entry name" value="NUDIX"/>
    <property type="match status" value="1"/>
</dbReference>
<evidence type="ECO:0000256" key="3">
    <source>
        <dbReference type="ARBA" id="ARBA00007275"/>
    </source>
</evidence>
<accession>A0A841H546</accession>
<proteinExistence type="inferred from homology"/>
<comment type="similarity">
    <text evidence="3">Belongs to the Nudix hydrolase family. NudK subfamily.</text>
</comment>
<comment type="cofactor">
    <cofactor evidence="2">
        <name>Mg(2+)</name>
        <dbReference type="ChEBI" id="CHEBI:18420"/>
    </cofactor>
</comment>
<dbReference type="GO" id="GO:0006753">
    <property type="term" value="P:nucleoside phosphate metabolic process"/>
    <property type="evidence" value="ECO:0007669"/>
    <property type="project" value="TreeGrafter"/>
</dbReference>
<evidence type="ECO:0000256" key="1">
    <source>
        <dbReference type="ARBA" id="ARBA00000847"/>
    </source>
</evidence>
<dbReference type="RefSeq" id="WP_170035131.1">
    <property type="nucleotide sequence ID" value="NZ_JABDTL010000001.1"/>
</dbReference>
<evidence type="ECO:0000313" key="11">
    <source>
        <dbReference type="Proteomes" id="UP000582837"/>
    </source>
</evidence>
<dbReference type="EMBL" id="JACHIA010000021">
    <property type="protein sequence ID" value="MBB6073093.1"/>
    <property type="molecule type" value="Genomic_DNA"/>
</dbReference>
<dbReference type="CDD" id="cd03424">
    <property type="entry name" value="NUDIX_ADPRase_Nudt5_UGPPase_Nudt14"/>
    <property type="match status" value="1"/>
</dbReference>
<dbReference type="InterPro" id="IPR020476">
    <property type="entry name" value="Nudix_hydrolase"/>
</dbReference>
<sequence>MQGEEKGAPREWPVLDETPLRDFEVFRARRIRARSPEDGSEHTFHVADAPDGVLVIALAVDGRMVMVRQWRHPLQRVTLELPAGIVEEGEAPEAGAARELREETGYQGDAPRLLGSVALNPSWQTTRLHTVLITNARPVGEKELDEGEDTRVCLLRPEELRERVLRGDADSAPVATALAMWEWSGRPGAGADG</sequence>
<dbReference type="Proteomes" id="UP000582837">
    <property type="component" value="Unassembled WGS sequence"/>
</dbReference>
<gene>
    <name evidence="10" type="ORF">HNQ61_004760</name>
</gene>
<dbReference type="PANTHER" id="PTHR11839">
    <property type="entry name" value="UDP/ADP-SUGAR PYROPHOSPHATASE"/>
    <property type="match status" value="1"/>
</dbReference>
<reference evidence="10 11" key="1">
    <citation type="submission" date="2020-08" db="EMBL/GenBank/DDBJ databases">
        <title>Genomic Encyclopedia of Type Strains, Phase IV (KMG-IV): sequencing the most valuable type-strain genomes for metagenomic binning, comparative biology and taxonomic classification.</title>
        <authorList>
            <person name="Goeker M."/>
        </authorList>
    </citation>
    <scope>NUCLEOTIDE SEQUENCE [LARGE SCALE GENOMIC DNA]</scope>
    <source>
        <strain evidence="10 11">DSM 29007</strain>
    </source>
</reference>
<dbReference type="GO" id="GO:0016462">
    <property type="term" value="F:pyrophosphatase activity"/>
    <property type="evidence" value="ECO:0007669"/>
    <property type="project" value="UniProtKB-ARBA"/>
</dbReference>
<name>A0A841H546_9BACT</name>
<evidence type="ECO:0000313" key="10">
    <source>
        <dbReference type="EMBL" id="MBB6073093.1"/>
    </source>
</evidence>
<evidence type="ECO:0000256" key="2">
    <source>
        <dbReference type="ARBA" id="ARBA00001946"/>
    </source>
</evidence>
<protein>
    <recommendedName>
        <fullName evidence="4">GDP-mannose pyrophosphatase</fullName>
    </recommendedName>
    <alternativeName>
        <fullName evidence="6">GDP-mannose hydrolase</fullName>
    </alternativeName>
    <alternativeName>
        <fullName evidence="7">GDPMK</fullName>
    </alternativeName>
</protein>
<comment type="catalytic activity">
    <reaction evidence="1">
        <text>GDP-alpha-D-mannose + H2O = alpha-D-mannose 1-phosphate + GMP + 2 H(+)</text>
        <dbReference type="Rhea" id="RHEA:27978"/>
        <dbReference type="ChEBI" id="CHEBI:15377"/>
        <dbReference type="ChEBI" id="CHEBI:15378"/>
        <dbReference type="ChEBI" id="CHEBI:57527"/>
        <dbReference type="ChEBI" id="CHEBI:58115"/>
        <dbReference type="ChEBI" id="CHEBI:58409"/>
    </reaction>
</comment>
<evidence type="ECO:0000256" key="6">
    <source>
        <dbReference type="ARBA" id="ARBA00032162"/>
    </source>
</evidence>